<dbReference type="InterPro" id="IPR028098">
    <property type="entry name" value="Glyco_trans_4-like_N"/>
</dbReference>
<keyword evidence="5" id="KW-1185">Reference proteome</keyword>
<dbReference type="PANTHER" id="PTHR46401:SF2">
    <property type="entry name" value="GLYCOSYLTRANSFERASE WBBK-RELATED"/>
    <property type="match status" value="1"/>
</dbReference>
<keyword evidence="1 4" id="KW-0808">Transferase</keyword>
<dbReference type="Pfam" id="PF00534">
    <property type="entry name" value="Glycos_transf_1"/>
    <property type="match status" value="1"/>
</dbReference>
<dbReference type="GO" id="GO:0016757">
    <property type="term" value="F:glycosyltransferase activity"/>
    <property type="evidence" value="ECO:0007669"/>
    <property type="project" value="UniProtKB-KW"/>
</dbReference>
<dbReference type="RefSeq" id="WP_420068918.1">
    <property type="nucleotide sequence ID" value="NZ_JBCHKQ010000001.1"/>
</dbReference>
<gene>
    <name evidence="4" type="ORF">WKV44_02825</name>
</gene>
<dbReference type="Pfam" id="PF13439">
    <property type="entry name" value="Glyco_transf_4"/>
    <property type="match status" value="1"/>
</dbReference>
<evidence type="ECO:0000313" key="4">
    <source>
        <dbReference type="EMBL" id="MEM5947470.1"/>
    </source>
</evidence>
<reference evidence="4 5" key="1">
    <citation type="submission" date="2024-03" db="EMBL/GenBank/DDBJ databases">
        <title>Ignisphaera cupida sp. nov., a hyperthermophilic hydrolytic archaeon from a hot spring of Kamchatka, and proposal of Ignisphaeraceae fam. nov.</title>
        <authorList>
            <person name="Podosokorskaya O.A."/>
            <person name="Elcheninov A.G."/>
            <person name="Maltseva A.I."/>
            <person name="Zayulina K.S."/>
            <person name="Novikov A."/>
            <person name="Merkel A.Y."/>
        </authorList>
    </citation>
    <scope>NUCLEOTIDE SEQUENCE [LARGE SCALE GENOMIC DNA]</scope>
    <source>
        <strain evidence="4 5">38H-sp</strain>
    </source>
</reference>
<dbReference type="InterPro" id="IPR001296">
    <property type="entry name" value="Glyco_trans_1"/>
</dbReference>
<protein>
    <submittedName>
        <fullName evidence="4">Glycosyltransferase family 4 protein</fullName>
        <ecNumber evidence="4">2.4.-.-</ecNumber>
    </submittedName>
</protein>
<evidence type="ECO:0000259" key="3">
    <source>
        <dbReference type="Pfam" id="PF13439"/>
    </source>
</evidence>
<dbReference type="EC" id="2.4.-.-" evidence="4"/>
<comment type="caution">
    <text evidence="4">The sequence shown here is derived from an EMBL/GenBank/DDBJ whole genome shotgun (WGS) entry which is preliminary data.</text>
</comment>
<evidence type="ECO:0000259" key="2">
    <source>
        <dbReference type="Pfam" id="PF00534"/>
    </source>
</evidence>
<evidence type="ECO:0000313" key="5">
    <source>
        <dbReference type="Proteomes" id="UP001466331"/>
    </source>
</evidence>
<dbReference type="SUPFAM" id="SSF53756">
    <property type="entry name" value="UDP-Glycosyltransferase/glycogen phosphorylase"/>
    <property type="match status" value="1"/>
</dbReference>
<dbReference type="CDD" id="cd03801">
    <property type="entry name" value="GT4_PimA-like"/>
    <property type="match status" value="1"/>
</dbReference>
<keyword evidence="4" id="KW-0328">Glycosyltransferase</keyword>
<dbReference type="EMBL" id="JBCHKQ010000001">
    <property type="protein sequence ID" value="MEM5947470.1"/>
    <property type="molecule type" value="Genomic_DNA"/>
</dbReference>
<evidence type="ECO:0000256" key="1">
    <source>
        <dbReference type="ARBA" id="ARBA00022679"/>
    </source>
</evidence>
<sequence length="373" mass="42755">MSYGMHHMNIMIINSCLSHGGVEKQIFYLLEHLYKKGLLCNLVTYQSENPSYNILLPDGVSHRKISFTFYNRKGFFKILFFPIWVLRLISFCLKNKVKLIHSWGPFDNIAGSFVSLILGIPHIASVRSINKWAFKGLSIWGKVAKKIVSNSLSAKNILVDKNVQPEKIEVINNGVDLNNFKYNKKNINSDFIFLCIGRISPVKNQLTLLEAFYELVSLKNYKNMFMVLCGKIENEDYYNKILNFIEKKKLSSYVEVLPYVKDVVSLYNRASCVVLPSFAEGTPNVILESMALGVPWIASPVSDIPMLSGDEKRGLLFSSLDKKGVMEGLIRISSHYNEKMLLDARKYIEENFSMDKMVERFISLYDEVVFESQ</sequence>
<accession>A0ABU9UBW7</accession>
<proteinExistence type="predicted"/>
<feature type="domain" description="Glycosyl transferase family 1" evidence="2">
    <location>
        <begin position="184"/>
        <end position="336"/>
    </location>
</feature>
<dbReference type="Proteomes" id="UP001466331">
    <property type="component" value="Unassembled WGS sequence"/>
</dbReference>
<organism evidence="4 5">
    <name type="scientific">Rarispira pelagica</name>
    <dbReference type="NCBI Taxonomy" id="3141764"/>
    <lineage>
        <taxon>Bacteria</taxon>
        <taxon>Pseudomonadati</taxon>
        <taxon>Spirochaetota</taxon>
        <taxon>Spirochaetia</taxon>
        <taxon>Winmispirales</taxon>
        <taxon>Winmispiraceae</taxon>
        <taxon>Rarispira</taxon>
    </lineage>
</organism>
<dbReference type="PANTHER" id="PTHR46401">
    <property type="entry name" value="GLYCOSYLTRANSFERASE WBBK-RELATED"/>
    <property type="match status" value="1"/>
</dbReference>
<name>A0ABU9UBW7_9SPIR</name>
<feature type="domain" description="Glycosyltransferase subfamily 4-like N-terminal" evidence="3">
    <location>
        <begin position="20"/>
        <end position="178"/>
    </location>
</feature>
<dbReference type="Gene3D" id="3.40.50.2000">
    <property type="entry name" value="Glycogen Phosphorylase B"/>
    <property type="match status" value="2"/>
</dbReference>